<feature type="chain" id="PRO_5031489351" description="WxL domain surface cell wall-binding" evidence="1">
    <location>
        <begin position="29"/>
        <end position="180"/>
    </location>
</feature>
<dbReference type="RefSeq" id="WP_183338897.1">
    <property type="nucleotide sequence ID" value="NZ_JACHZG010000001.1"/>
</dbReference>
<gene>
    <name evidence="2" type="ORF">FHX39_002520</name>
</gene>
<organism evidence="2 3">
    <name type="scientific">Microlunatus antarcticus</name>
    <dbReference type="NCBI Taxonomy" id="53388"/>
    <lineage>
        <taxon>Bacteria</taxon>
        <taxon>Bacillati</taxon>
        <taxon>Actinomycetota</taxon>
        <taxon>Actinomycetes</taxon>
        <taxon>Propionibacteriales</taxon>
        <taxon>Propionibacteriaceae</taxon>
        <taxon>Microlunatus</taxon>
    </lineage>
</organism>
<dbReference type="Proteomes" id="UP000565572">
    <property type="component" value="Unassembled WGS sequence"/>
</dbReference>
<accession>A0A7W5P850</accession>
<protein>
    <recommendedName>
        <fullName evidence="4">WxL domain surface cell wall-binding</fullName>
    </recommendedName>
</protein>
<keyword evidence="1" id="KW-0732">Signal</keyword>
<dbReference type="EMBL" id="JACHZG010000001">
    <property type="protein sequence ID" value="MBB3327576.1"/>
    <property type="molecule type" value="Genomic_DNA"/>
</dbReference>
<name>A0A7W5P850_9ACTN</name>
<dbReference type="AlphaFoldDB" id="A0A7W5P850"/>
<evidence type="ECO:0008006" key="4">
    <source>
        <dbReference type="Google" id="ProtNLM"/>
    </source>
</evidence>
<keyword evidence="3" id="KW-1185">Reference proteome</keyword>
<feature type="signal peptide" evidence="1">
    <location>
        <begin position="1"/>
        <end position="28"/>
    </location>
</feature>
<evidence type="ECO:0000256" key="1">
    <source>
        <dbReference type="SAM" id="SignalP"/>
    </source>
</evidence>
<reference evidence="2 3" key="1">
    <citation type="submission" date="2020-08" db="EMBL/GenBank/DDBJ databases">
        <title>Sequencing the genomes of 1000 actinobacteria strains.</title>
        <authorList>
            <person name="Klenk H.-P."/>
        </authorList>
    </citation>
    <scope>NUCLEOTIDE SEQUENCE [LARGE SCALE GENOMIC DNA]</scope>
    <source>
        <strain evidence="2 3">DSM 11053</strain>
    </source>
</reference>
<proteinExistence type="predicted"/>
<sequence>MRAVSPRAVLPGLAVAVALCLVGTPASADPTATSDVVVTVPGGALQIAVEDDQVSLTTITTDGGQTMVSGRLGQVTVRDRRNAPAGSGWVADVVATDFTGRGESSLPASQFRYEPGEVDTEGTVTVTTSAGRNLREPTAVVTATDVLGDNSASWTPVLTVVVPPGMAPGTYRGTVTHSVL</sequence>
<comment type="caution">
    <text evidence="2">The sequence shown here is derived from an EMBL/GenBank/DDBJ whole genome shotgun (WGS) entry which is preliminary data.</text>
</comment>
<evidence type="ECO:0000313" key="3">
    <source>
        <dbReference type="Proteomes" id="UP000565572"/>
    </source>
</evidence>
<evidence type="ECO:0000313" key="2">
    <source>
        <dbReference type="EMBL" id="MBB3327576.1"/>
    </source>
</evidence>